<evidence type="ECO:0000313" key="4">
    <source>
        <dbReference type="EMBL" id="CEG22651.1"/>
    </source>
</evidence>
<dbReference type="PROSITE" id="PS50206">
    <property type="entry name" value="RHODANESE_3"/>
    <property type="match status" value="2"/>
</dbReference>
<dbReference type="AlphaFoldDB" id="A0A098EMX5"/>
<gene>
    <name evidence="4" type="primary">sseA_1</name>
    <name evidence="4" type="ORF">BN1080_01584</name>
</gene>
<dbReference type="OrthoDB" id="9770030at2"/>
<protein>
    <submittedName>
        <fullName evidence="4">3-mercaptopyruvate sulfurtransferase</fullName>
    </submittedName>
</protein>
<sequence>MTVFKNISQTQNVRWIDARFDLKDPKWGEKAYQEGHIEGAVFWDLEKDLSDMEATGGRHPMPSKEKLTRLIEKSGLDPKDEVVIYDQGGAPYAARAWWLLKYAGFENAFISKKGFEALKKEGFKTTQEIPGTPAAQVELSFDDSVYADQSYVKQIINGDELGILLDARSAERYAGISEPIDPVAGRIPGARNFDWEQLVDHRGEFTEEVDFSNVLQKNEPAVVYCGSGVTAAALYAMLAHKGYTSLRLYAGSFSDWITDEKNVVEIDANEQTAPMGDAAKGILAKLIEEGYSGEMLMKKFEYEKSLLEKK</sequence>
<name>A0A098EMX5_9BACL</name>
<reference evidence="4 5" key="1">
    <citation type="submission" date="2014-09" db="EMBL/GenBank/DDBJ databases">
        <authorList>
            <person name="Urmite Genomes Urmite Genomes"/>
        </authorList>
    </citation>
    <scope>NUCLEOTIDE SEQUENCE [LARGE SCALE GENOMIC DNA]</scope>
    <source>
        <strain evidence="4 5">ES2</strain>
    </source>
</reference>
<dbReference type="Gene3D" id="3.40.250.10">
    <property type="entry name" value="Rhodanese-like domain"/>
    <property type="match status" value="2"/>
</dbReference>
<dbReference type="Pfam" id="PF00581">
    <property type="entry name" value="Rhodanese"/>
    <property type="match status" value="2"/>
</dbReference>
<keyword evidence="4" id="KW-0670">Pyruvate</keyword>
<evidence type="ECO:0000256" key="2">
    <source>
        <dbReference type="ARBA" id="ARBA00022737"/>
    </source>
</evidence>
<dbReference type="EMBL" id="CCXS01000001">
    <property type="protein sequence ID" value="CEG22651.1"/>
    <property type="molecule type" value="Genomic_DNA"/>
</dbReference>
<keyword evidence="5" id="KW-1185">Reference proteome</keyword>
<dbReference type="InterPro" id="IPR045078">
    <property type="entry name" value="TST/MPST-like"/>
</dbReference>
<organism evidence="4 5">
    <name type="scientific">Planococcus massiliensis</name>
    <dbReference type="NCBI Taxonomy" id="1499687"/>
    <lineage>
        <taxon>Bacteria</taxon>
        <taxon>Bacillati</taxon>
        <taxon>Bacillota</taxon>
        <taxon>Bacilli</taxon>
        <taxon>Bacillales</taxon>
        <taxon>Caryophanaceae</taxon>
        <taxon>Planococcus</taxon>
    </lineage>
</organism>
<dbReference type="CDD" id="cd01448">
    <property type="entry name" value="TST_Repeat_1"/>
    <property type="match status" value="1"/>
</dbReference>
<keyword evidence="2" id="KW-0677">Repeat</keyword>
<proteinExistence type="predicted"/>
<dbReference type="InterPro" id="IPR036873">
    <property type="entry name" value="Rhodanese-like_dom_sf"/>
</dbReference>
<keyword evidence="1 4" id="KW-0808">Transferase</keyword>
<feature type="domain" description="Rhodanese" evidence="3">
    <location>
        <begin position="9"/>
        <end position="127"/>
    </location>
</feature>
<dbReference type="RefSeq" id="WP_052651443.1">
    <property type="nucleotide sequence ID" value="NZ_CCXS01000001.1"/>
</dbReference>
<dbReference type="STRING" id="1499687.BN1080_01584"/>
<evidence type="ECO:0000256" key="1">
    <source>
        <dbReference type="ARBA" id="ARBA00022679"/>
    </source>
</evidence>
<dbReference type="SUPFAM" id="SSF52821">
    <property type="entry name" value="Rhodanese/Cell cycle control phosphatase"/>
    <property type="match status" value="2"/>
</dbReference>
<dbReference type="SMART" id="SM00450">
    <property type="entry name" value="RHOD"/>
    <property type="match status" value="2"/>
</dbReference>
<evidence type="ECO:0000313" key="5">
    <source>
        <dbReference type="Proteomes" id="UP000043699"/>
    </source>
</evidence>
<dbReference type="Proteomes" id="UP000043699">
    <property type="component" value="Unassembled WGS sequence"/>
</dbReference>
<dbReference type="PANTHER" id="PTHR11364:SF27">
    <property type="entry name" value="SULFURTRANSFERASE"/>
    <property type="match status" value="1"/>
</dbReference>
<accession>A0A098EMX5</accession>
<feature type="domain" description="Rhodanese" evidence="3">
    <location>
        <begin position="163"/>
        <end position="265"/>
    </location>
</feature>
<dbReference type="GO" id="GO:0004792">
    <property type="term" value="F:thiosulfate-cyanide sulfurtransferase activity"/>
    <property type="evidence" value="ECO:0007669"/>
    <property type="project" value="TreeGrafter"/>
</dbReference>
<dbReference type="PANTHER" id="PTHR11364">
    <property type="entry name" value="THIOSULFATE SULFERTANSFERASE"/>
    <property type="match status" value="1"/>
</dbReference>
<dbReference type="CDD" id="cd01449">
    <property type="entry name" value="TST_Repeat_2"/>
    <property type="match status" value="1"/>
</dbReference>
<dbReference type="InterPro" id="IPR001763">
    <property type="entry name" value="Rhodanese-like_dom"/>
</dbReference>
<evidence type="ECO:0000259" key="3">
    <source>
        <dbReference type="PROSITE" id="PS50206"/>
    </source>
</evidence>